<dbReference type="AlphaFoldDB" id="A0A1U7VQP9"/>
<evidence type="ECO:0000256" key="4">
    <source>
        <dbReference type="ARBA" id="ARBA00022833"/>
    </source>
</evidence>
<feature type="binding site" evidence="5">
    <location>
        <position position="370"/>
    </location>
    <ligand>
        <name>Zn(2+)</name>
        <dbReference type="ChEBI" id="CHEBI:29105"/>
    </ligand>
</feature>
<dbReference type="NCBIfam" id="TIGR00449">
    <property type="entry name" value="tgt_general"/>
    <property type="match status" value="1"/>
</dbReference>
<protein>
    <recommendedName>
        <fullName evidence="5">Queuine tRNA-ribosyltransferase accessory subunit 2</fullName>
    </recommendedName>
    <alternativeName>
        <fullName evidence="5">Queuine tRNA-ribosyltransferase domain-containing protein 1</fullName>
    </alternativeName>
</protein>
<dbReference type="InterPro" id="IPR050852">
    <property type="entry name" value="Queuine_tRNA-ribosyltrfase"/>
</dbReference>
<comment type="similarity">
    <text evidence="5">Belongs to the queuine tRNA-ribosyltransferase family. QTRT2 subfamily.</text>
</comment>
<dbReference type="SUPFAM" id="SSF51713">
    <property type="entry name" value="tRNA-guanine transglycosylase"/>
    <property type="match status" value="1"/>
</dbReference>
<proteinExistence type="inferred from homology"/>
<keyword evidence="2 5" id="KW-0819">tRNA processing</keyword>
<organism evidence="7 8">
    <name type="scientific">Nicotiana sylvestris</name>
    <name type="common">Wood tobacco</name>
    <name type="synonym">South American tobacco</name>
    <dbReference type="NCBI Taxonomy" id="4096"/>
    <lineage>
        <taxon>Eukaryota</taxon>
        <taxon>Viridiplantae</taxon>
        <taxon>Streptophyta</taxon>
        <taxon>Embryophyta</taxon>
        <taxon>Tracheophyta</taxon>
        <taxon>Spermatophyta</taxon>
        <taxon>Magnoliopsida</taxon>
        <taxon>eudicotyledons</taxon>
        <taxon>Gunneridae</taxon>
        <taxon>Pentapetalae</taxon>
        <taxon>asterids</taxon>
        <taxon>lamiids</taxon>
        <taxon>Solanales</taxon>
        <taxon>Solanaceae</taxon>
        <taxon>Nicotianoideae</taxon>
        <taxon>Nicotianeae</taxon>
        <taxon>Nicotiana</taxon>
    </lineage>
</organism>
<sequence length="413" mass="45956">MKFVVKAWSNGKARAGVLQLGSCPHPIETPALLLTTRKGLPVFIPPDHFPSLPSPDSLLFHVSPLHFLEGISLKAISNIGGLHPLLGLRDHILVAVPRDSIISIPDHDSTNRIGASFETPSGRMLIKPAEYMEMISSMRPNLWTTLADEVPAWASEKRNKASVERTLRWLDECIISNSKDGAVFGSIVGGSRVEVRQSCAQEVSRRNVEGFWIGGFGLGESMEERNPLLSAVMVHKLPLIFIQSLHSKDSLPQEKPRLISGLGLPEEVLQGVAAGIDLFDSTYIYHLTLGGFALTFPLERIVTQITKYQPNSDSGSDGTKINLKATMYRKDTSPIVDNCKCYTCQNHTKAYINHLFNVHEMLAHILLEIHNTHHYLGFFCSIREAIQEGKFEQFRQKFVGSRREHLFSAALSI</sequence>
<dbReference type="Gene3D" id="3.20.20.105">
    <property type="entry name" value="Queuine tRNA-ribosyltransferase-like"/>
    <property type="match status" value="1"/>
</dbReference>
<evidence type="ECO:0000259" key="6">
    <source>
        <dbReference type="Pfam" id="PF01702"/>
    </source>
</evidence>
<reference evidence="7" key="1">
    <citation type="journal article" date="2013" name="Genome Biol.">
        <title>Reference genomes and transcriptomes of Nicotiana sylvestris and Nicotiana tomentosiformis.</title>
        <authorList>
            <person name="Sierro N."/>
            <person name="Battey J.N."/>
            <person name="Ouadi S."/>
            <person name="Bovet L."/>
            <person name="Goepfert S."/>
            <person name="Bakaher N."/>
            <person name="Peitsch M.C."/>
            <person name="Ivanov N.V."/>
        </authorList>
    </citation>
    <scope>NUCLEOTIDE SEQUENCE [LARGE SCALE GENOMIC DNA]</scope>
</reference>
<dbReference type="eggNOG" id="KOG3909">
    <property type="taxonomic scope" value="Eukaryota"/>
</dbReference>
<dbReference type="InterPro" id="IPR036511">
    <property type="entry name" value="TGT-like_sf"/>
</dbReference>
<keyword evidence="4 5" id="KW-0862">Zinc</keyword>
<evidence type="ECO:0000256" key="3">
    <source>
        <dbReference type="ARBA" id="ARBA00022723"/>
    </source>
</evidence>
<dbReference type="STRING" id="4096.A0A1U7VQP9"/>
<dbReference type="InterPro" id="IPR028592">
    <property type="entry name" value="QTRTD1"/>
</dbReference>
<dbReference type="RefSeq" id="XP_009764689.1">
    <property type="nucleotide sequence ID" value="XM_009766387.1"/>
</dbReference>
<dbReference type="OrthoDB" id="1262085at2759"/>
<dbReference type="PANTHER" id="PTHR46064:SF1">
    <property type="entry name" value="QUEUINE TRNA-RIBOSYLTRANSFERASE ACCESSORY SUBUNIT 2"/>
    <property type="match status" value="1"/>
</dbReference>
<reference evidence="8" key="2">
    <citation type="submission" date="2025-08" db="UniProtKB">
        <authorList>
            <consortium name="RefSeq"/>
        </authorList>
    </citation>
    <scope>IDENTIFICATION</scope>
    <source>
        <tissue evidence="8">Leaf</tissue>
    </source>
</reference>
<name>A0A1U7VQP9_NICSY</name>
<dbReference type="FunFam" id="3.20.20.105:FF:000003">
    <property type="entry name" value="Queuine tRNA-ribosyltransferase accessory subunit 2"/>
    <property type="match status" value="1"/>
</dbReference>
<feature type="binding site" evidence="5">
    <location>
        <position position="344"/>
    </location>
    <ligand>
        <name>Zn(2+)</name>
        <dbReference type="ChEBI" id="CHEBI:29105"/>
    </ligand>
</feature>
<feature type="binding site" evidence="5">
    <location>
        <position position="339"/>
    </location>
    <ligand>
        <name>Zn(2+)</name>
        <dbReference type="ChEBI" id="CHEBI:29105"/>
    </ligand>
</feature>
<accession>A0A1U7VQP9</accession>
<evidence type="ECO:0000313" key="8">
    <source>
        <dbReference type="RefSeq" id="XP_009764689.1"/>
    </source>
</evidence>
<feature type="binding site" evidence="5">
    <location>
        <position position="341"/>
    </location>
    <ligand>
        <name>Zn(2+)</name>
        <dbReference type="ChEBI" id="CHEBI:29105"/>
    </ligand>
</feature>
<dbReference type="GO" id="GO:0008479">
    <property type="term" value="F:tRNA-guanosine(34) queuine transglycosylase activity"/>
    <property type="evidence" value="ECO:0007669"/>
    <property type="project" value="UniProtKB-UniRule"/>
</dbReference>
<comment type="subcellular location">
    <subcellularLocation>
        <location evidence="5">Cytoplasm</location>
    </subcellularLocation>
</comment>
<evidence type="ECO:0000256" key="2">
    <source>
        <dbReference type="ARBA" id="ARBA00022694"/>
    </source>
</evidence>
<dbReference type="Pfam" id="PF01702">
    <property type="entry name" value="TGT"/>
    <property type="match status" value="1"/>
</dbReference>
<evidence type="ECO:0000313" key="7">
    <source>
        <dbReference type="Proteomes" id="UP000189701"/>
    </source>
</evidence>
<dbReference type="InterPro" id="IPR002616">
    <property type="entry name" value="tRNA_ribo_trans-like"/>
</dbReference>
<dbReference type="GeneID" id="104216372"/>
<dbReference type="GO" id="GO:0046872">
    <property type="term" value="F:metal ion binding"/>
    <property type="evidence" value="ECO:0007669"/>
    <property type="project" value="UniProtKB-KW"/>
</dbReference>
<keyword evidence="1 5" id="KW-0963">Cytoplasm</keyword>
<dbReference type="RefSeq" id="XP_070006247.1">
    <property type="nucleotide sequence ID" value="XM_070150146.1"/>
</dbReference>
<feature type="domain" description="tRNA-guanine(15) transglycosylase-like" evidence="6">
    <location>
        <begin position="12"/>
        <end position="402"/>
    </location>
</feature>
<dbReference type="GO" id="GO:0005737">
    <property type="term" value="C:cytoplasm"/>
    <property type="evidence" value="ECO:0007669"/>
    <property type="project" value="UniProtKB-SubCell"/>
</dbReference>
<dbReference type="GO" id="GO:0006400">
    <property type="term" value="P:tRNA modification"/>
    <property type="evidence" value="ECO:0007669"/>
    <property type="project" value="InterPro"/>
</dbReference>
<evidence type="ECO:0000256" key="1">
    <source>
        <dbReference type="ARBA" id="ARBA00022490"/>
    </source>
</evidence>
<keyword evidence="3 5" id="KW-0479">Metal-binding</keyword>
<dbReference type="PANTHER" id="PTHR46064">
    <property type="entry name" value="QUEUINE TRNA-RIBOSYLTRANSFERASE ACCESSORY SUBUNIT 2"/>
    <property type="match status" value="1"/>
</dbReference>
<comment type="cofactor">
    <cofactor evidence="5">
        <name>Zn(2+)</name>
        <dbReference type="ChEBI" id="CHEBI:29105"/>
    </cofactor>
    <text evidence="5">Binds 1 zinc ion per subunit.</text>
</comment>
<comment type="subunit">
    <text evidence="5">Heterodimer of a catalytic subunit and an accessory subunit.</text>
</comment>
<dbReference type="Proteomes" id="UP000189701">
    <property type="component" value="Unplaced"/>
</dbReference>
<dbReference type="HAMAP" id="MF_03043">
    <property type="entry name" value="QTRT2"/>
    <property type="match status" value="1"/>
</dbReference>
<evidence type="ECO:0000256" key="5">
    <source>
        <dbReference type="HAMAP-Rule" id="MF_03043"/>
    </source>
</evidence>
<keyword evidence="7" id="KW-1185">Reference proteome</keyword>
<gene>
    <name evidence="8" type="primary">LOC104216372</name>
</gene>
<comment type="function">
    <text evidence="5">Non-catalytic subunit of the queuine tRNA-ribosyltransferase (TGT) that catalyzes the base-exchange of a guanine (G) residue with queuine (Q) at position 34 (anticodon wobble position) in tRNAs with GU(N) anticodons (tRNA-Asp, -Asn, -His and -Tyr), resulting in the hypermodified nucleoside queuosine (7-(((4,5-cis-dihydroxy-2-cyclopenten-1-yl)amino)methyl)-7-deazaguanosine).</text>
</comment>